<feature type="transmembrane region" description="Helical" evidence="1">
    <location>
        <begin position="198"/>
        <end position="215"/>
    </location>
</feature>
<feature type="transmembrane region" description="Helical" evidence="1">
    <location>
        <begin position="97"/>
        <end position="120"/>
    </location>
</feature>
<dbReference type="EMBL" id="VNHW01000005">
    <property type="protein sequence ID" value="TYP87994.1"/>
    <property type="molecule type" value="Genomic_DNA"/>
</dbReference>
<keyword evidence="1" id="KW-0472">Membrane</keyword>
<feature type="transmembrane region" description="Helical" evidence="1">
    <location>
        <begin position="65"/>
        <end position="85"/>
    </location>
</feature>
<dbReference type="Pfam" id="PF14329">
    <property type="entry name" value="DUF4386"/>
    <property type="match status" value="1"/>
</dbReference>
<feature type="transmembrane region" description="Helical" evidence="1">
    <location>
        <begin position="140"/>
        <end position="161"/>
    </location>
</feature>
<keyword evidence="3" id="KW-1185">Reference proteome</keyword>
<name>A0A5S5CY27_9ACTN</name>
<organism evidence="2 3">
    <name type="scientific">Blastococcus xanthinilyticus</name>
    <dbReference type="NCBI Taxonomy" id="1564164"/>
    <lineage>
        <taxon>Bacteria</taxon>
        <taxon>Bacillati</taxon>
        <taxon>Actinomycetota</taxon>
        <taxon>Actinomycetes</taxon>
        <taxon>Geodermatophilales</taxon>
        <taxon>Geodermatophilaceae</taxon>
        <taxon>Blastococcus</taxon>
    </lineage>
</organism>
<keyword evidence="1" id="KW-0812">Transmembrane</keyword>
<accession>A0A5S5CY27</accession>
<dbReference type="RefSeq" id="WP_208092507.1">
    <property type="nucleotide sequence ID" value="NZ_VNHW01000005.1"/>
</dbReference>
<evidence type="ECO:0000313" key="3">
    <source>
        <dbReference type="Proteomes" id="UP000322499"/>
    </source>
</evidence>
<sequence>MTTTELPVAPPEPDRRAGLVAGASLLLMAALAGVGYGAAVGGLVTPGDPARTAADVLAAEGLFRAGIVCLAGVVALDVVVAWALHRLFAPVDAGLSLLAATFRLVYAAVFLVAIGHLAAAADLLATDPVLGAAQIDRFEAVWSTGLLLFGVHLVLVGVLAARSAWSPRLLGTLLVVAGLGYAFDSAGAVLSGGSWPTVAQFTFVGEVLLALWLLLRAGRPARAAAGPDPARSLP</sequence>
<gene>
    <name evidence="2" type="ORF">BD833_105169</name>
</gene>
<dbReference type="Proteomes" id="UP000322499">
    <property type="component" value="Unassembled WGS sequence"/>
</dbReference>
<evidence type="ECO:0000313" key="2">
    <source>
        <dbReference type="EMBL" id="TYP87994.1"/>
    </source>
</evidence>
<dbReference type="InterPro" id="IPR025495">
    <property type="entry name" value="DUF4386"/>
</dbReference>
<protein>
    <submittedName>
        <fullName evidence="2">Uncharacterized protein DUF4386</fullName>
    </submittedName>
</protein>
<proteinExistence type="predicted"/>
<feature type="transmembrane region" description="Helical" evidence="1">
    <location>
        <begin position="25"/>
        <end position="45"/>
    </location>
</feature>
<comment type="caution">
    <text evidence="2">The sequence shown here is derived from an EMBL/GenBank/DDBJ whole genome shotgun (WGS) entry which is preliminary data.</text>
</comment>
<keyword evidence="1" id="KW-1133">Transmembrane helix</keyword>
<dbReference type="AlphaFoldDB" id="A0A5S5CY27"/>
<reference evidence="2 3" key="1">
    <citation type="submission" date="2019-07" db="EMBL/GenBank/DDBJ databases">
        <title>Genomic Encyclopedia of Archaeal and Bacterial Type Strains, Phase II (KMG-II): from individual species to whole genera.</title>
        <authorList>
            <person name="Goeker M."/>
        </authorList>
    </citation>
    <scope>NUCLEOTIDE SEQUENCE [LARGE SCALE GENOMIC DNA]</scope>
    <source>
        <strain evidence="2 3">DSM 46842</strain>
    </source>
</reference>
<evidence type="ECO:0000256" key="1">
    <source>
        <dbReference type="SAM" id="Phobius"/>
    </source>
</evidence>